<proteinExistence type="predicted"/>
<sequence>MVVVFTISPHRFTPRGGGAKGRDLARRQGPWAPVPAKVKVSESVSALISILDQEPHKLVLKNREPRARHGSVGRPGGESPPSSVNTR</sequence>
<reference evidence="2" key="1">
    <citation type="submission" date="2022-07" db="EMBL/GenBank/DDBJ databases">
        <title>Chromosome-level genome of Muraenolepis orangiensis.</title>
        <authorList>
            <person name="Kim J."/>
        </authorList>
    </citation>
    <scope>NUCLEOTIDE SEQUENCE</scope>
    <source>
        <strain evidence="2">KU_S4_2022</strain>
        <tissue evidence="2">Muscle</tissue>
    </source>
</reference>
<evidence type="ECO:0000313" key="2">
    <source>
        <dbReference type="EMBL" id="KAJ3611499.1"/>
    </source>
</evidence>
<keyword evidence="3" id="KW-1185">Reference proteome</keyword>
<evidence type="ECO:0000256" key="1">
    <source>
        <dbReference type="SAM" id="MobiDB-lite"/>
    </source>
</evidence>
<evidence type="ECO:0000313" key="3">
    <source>
        <dbReference type="Proteomes" id="UP001148018"/>
    </source>
</evidence>
<dbReference type="AlphaFoldDB" id="A0A9Q0IUF9"/>
<organism evidence="2 3">
    <name type="scientific">Muraenolepis orangiensis</name>
    <name type="common">Patagonian moray cod</name>
    <dbReference type="NCBI Taxonomy" id="630683"/>
    <lineage>
        <taxon>Eukaryota</taxon>
        <taxon>Metazoa</taxon>
        <taxon>Chordata</taxon>
        <taxon>Craniata</taxon>
        <taxon>Vertebrata</taxon>
        <taxon>Euteleostomi</taxon>
        <taxon>Actinopterygii</taxon>
        <taxon>Neopterygii</taxon>
        <taxon>Teleostei</taxon>
        <taxon>Neoteleostei</taxon>
        <taxon>Acanthomorphata</taxon>
        <taxon>Zeiogadaria</taxon>
        <taxon>Gadariae</taxon>
        <taxon>Gadiformes</taxon>
        <taxon>Muraenolepidoidei</taxon>
        <taxon>Muraenolepididae</taxon>
        <taxon>Muraenolepis</taxon>
    </lineage>
</organism>
<accession>A0A9Q0IUF9</accession>
<dbReference type="EMBL" id="JANIIK010000037">
    <property type="protein sequence ID" value="KAJ3611499.1"/>
    <property type="molecule type" value="Genomic_DNA"/>
</dbReference>
<feature type="region of interest" description="Disordered" evidence="1">
    <location>
        <begin position="59"/>
        <end position="87"/>
    </location>
</feature>
<name>A0A9Q0IUF9_9TELE</name>
<gene>
    <name evidence="2" type="ORF">NHX12_021514</name>
</gene>
<dbReference type="Proteomes" id="UP001148018">
    <property type="component" value="Unassembled WGS sequence"/>
</dbReference>
<protein>
    <submittedName>
        <fullName evidence="2">Uncharacterized protein</fullName>
    </submittedName>
</protein>
<comment type="caution">
    <text evidence="2">The sequence shown here is derived from an EMBL/GenBank/DDBJ whole genome shotgun (WGS) entry which is preliminary data.</text>
</comment>